<evidence type="ECO:0000313" key="20">
    <source>
        <dbReference type="EMBL" id="MFD0900094.1"/>
    </source>
</evidence>
<dbReference type="Proteomes" id="UP001596972">
    <property type="component" value="Unassembled WGS sequence"/>
</dbReference>
<keyword evidence="8" id="KW-0479">Metal-binding</keyword>
<accession>A0ABW3EID5</accession>
<evidence type="ECO:0000259" key="19">
    <source>
        <dbReference type="Pfam" id="PF07992"/>
    </source>
</evidence>
<dbReference type="SUPFAM" id="SSF51905">
    <property type="entry name" value="FAD/NAD(P)-binding domain"/>
    <property type="match status" value="1"/>
</dbReference>
<keyword evidence="13" id="KW-1015">Disulfide bond</keyword>
<name>A0ABW3EID5_9ACTN</name>
<organism evidence="20 21">
    <name type="scientific">Actinomadura sediminis</name>
    <dbReference type="NCBI Taxonomy" id="1038904"/>
    <lineage>
        <taxon>Bacteria</taxon>
        <taxon>Bacillati</taxon>
        <taxon>Actinomycetota</taxon>
        <taxon>Actinomycetes</taxon>
        <taxon>Streptosporangiales</taxon>
        <taxon>Thermomonosporaceae</taxon>
        <taxon>Actinomadura</taxon>
    </lineage>
</organism>
<evidence type="ECO:0000256" key="2">
    <source>
        <dbReference type="ARBA" id="ARBA00007532"/>
    </source>
</evidence>
<evidence type="ECO:0000259" key="18">
    <source>
        <dbReference type="Pfam" id="PF02852"/>
    </source>
</evidence>
<dbReference type="PRINTS" id="PR00368">
    <property type="entry name" value="FADPNR"/>
</dbReference>
<keyword evidence="14 17" id="KW-0676">Redox-active center</keyword>
<keyword evidence="21" id="KW-1185">Reference proteome</keyword>
<evidence type="ECO:0000256" key="10">
    <source>
        <dbReference type="ARBA" id="ARBA00022857"/>
    </source>
</evidence>
<dbReference type="NCBIfam" id="TIGR02053">
    <property type="entry name" value="MerA"/>
    <property type="match status" value="1"/>
</dbReference>
<feature type="domain" description="FAD/NAD(P)-binding" evidence="19">
    <location>
        <begin position="14"/>
        <end position="341"/>
    </location>
</feature>
<comment type="caution">
    <text evidence="20">The sequence shown here is derived from an EMBL/GenBank/DDBJ whole genome shotgun (WGS) entry which is preliminary data.</text>
</comment>
<sequence length="489" mass="51000">MRGGAAVNAAGSGYDLAVIGSGGGAFAAAIAARRKDRSVVMIERATTGGTCVNTGCVPSKALLAAAEARRSALEGQRFPGIRTEAGPVDFDALIDGKDTLVQQMRAEKYTDLAAEYGWDILQGTARFTGSPDGPALQVALADGGGIRRIEAAHYLVATGSAPWAPPIDGLAEAGYLTSTTAMDLDVLPESLLVLGAGYVGLEQAQLFARLGTEVTVIARSRLTSGEEPEISAALQDVFAGEGITVHTHTRLTAVRRDSGEIVATARTADGQELELRATHLLVATGRRPVTGGLNLDAVGVTTGERGEVVVDEQLRTANPRIWAAGDVTGHPQFVYVASAHGALIADNAFDDTTGRAGRTVDYHHLPRVTFTTPAIASAGLTDAQAVAQGYTCDCRVLPLEYVPRALVNRDTRGLIKLVADASTGRLLGAHVLADGAGDVIATAVYALANEMTVQQMADLWCPYLTMAEGLKLAAQTYTRDVTKLSCCAS</sequence>
<keyword evidence="11" id="KW-0476">Mercury</keyword>
<evidence type="ECO:0000256" key="11">
    <source>
        <dbReference type="ARBA" id="ARBA00022914"/>
    </source>
</evidence>
<evidence type="ECO:0000256" key="3">
    <source>
        <dbReference type="ARBA" id="ARBA00011738"/>
    </source>
</evidence>
<dbReference type="EMBL" id="JBHTJA010000008">
    <property type="protein sequence ID" value="MFD0900094.1"/>
    <property type="molecule type" value="Genomic_DNA"/>
</dbReference>
<evidence type="ECO:0000256" key="4">
    <source>
        <dbReference type="ARBA" id="ARBA00012661"/>
    </source>
</evidence>
<evidence type="ECO:0000256" key="6">
    <source>
        <dbReference type="ARBA" id="ARBA00022466"/>
    </source>
</evidence>
<dbReference type="InterPro" id="IPR001100">
    <property type="entry name" value="Pyr_nuc-diS_OxRdtase"/>
</dbReference>
<evidence type="ECO:0000256" key="1">
    <source>
        <dbReference type="ARBA" id="ARBA00001974"/>
    </source>
</evidence>
<comment type="catalytic activity">
    <reaction evidence="16">
        <text>Hg + NADP(+) + H(+) = Hg(2+) + NADPH</text>
        <dbReference type="Rhea" id="RHEA:23856"/>
        <dbReference type="ChEBI" id="CHEBI:15378"/>
        <dbReference type="ChEBI" id="CHEBI:16170"/>
        <dbReference type="ChEBI" id="CHEBI:16793"/>
        <dbReference type="ChEBI" id="CHEBI:57783"/>
        <dbReference type="ChEBI" id="CHEBI:58349"/>
        <dbReference type="EC" id="1.16.1.1"/>
    </reaction>
</comment>
<proteinExistence type="inferred from homology"/>
<evidence type="ECO:0000256" key="5">
    <source>
        <dbReference type="ARBA" id="ARBA00014791"/>
    </source>
</evidence>
<keyword evidence="9 17" id="KW-0274">FAD</keyword>
<evidence type="ECO:0000256" key="14">
    <source>
        <dbReference type="ARBA" id="ARBA00023284"/>
    </source>
</evidence>
<dbReference type="InterPro" id="IPR023753">
    <property type="entry name" value="FAD/NAD-binding_dom"/>
</dbReference>
<evidence type="ECO:0000256" key="7">
    <source>
        <dbReference type="ARBA" id="ARBA00022630"/>
    </source>
</evidence>
<evidence type="ECO:0000256" key="15">
    <source>
        <dbReference type="ARBA" id="ARBA00031725"/>
    </source>
</evidence>
<keyword evidence="10" id="KW-0521">NADP</keyword>
<gene>
    <name evidence="20" type="primary">merA</name>
    <name evidence="20" type="ORF">ACFQ11_06795</name>
</gene>
<keyword evidence="6" id="KW-0475">Mercuric resistance</keyword>
<dbReference type="SUPFAM" id="SSF55424">
    <property type="entry name" value="FAD/NAD-linked reductases, dimerisation (C-terminal) domain"/>
    <property type="match status" value="1"/>
</dbReference>
<keyword evidence="7 17" id="KW-0285">Flavoprotein</keyword>
<comment type="subunit">
    <text evidence="3">Homodimer.</text>
</comment>
<keyword evidence="12 17" id="KW-0560">Oxidoreductase</keyword>
<feature type="domain" description="Pyridine nucleotide-disulphide oxidoreductase dimerisation" evidence="18">
    <location>
        <begin position="366"/>
        <end position="473"/>
    </location>
</feature>
<evidence type="ECO:0000256" key="9">
    <source>
        <dbReference type="ARBA" id="ARBA00022827"/>
    </source>
</evidence>
<dbReference type="InterPro" id="IPR012999">
    <property type="entry name" value="Pyr_OxRdtase_I_AS"/>
</dbReference>
<dbReference type="InterPro" id="IPR036188">
    <property type="entry name" value="FAD/NAD-bd_sf"/>
</dbReference>
<dbReference type="EC" id="1.16.1.1" evidence="4"/>
<dbReference type="PIRSF" id="PIRSF000350">
    <property type="entry name" value="Mercury_reductase_MerA"/>
    <property type="match status" value="1"/>
</dbReference>
<dbReference type="RefSeq" id="WP_378297017.1">
    <property type="nucleotide sequence ID" value="NZ_JBHTJA010000008.1"/>
</dbReference>
<dbReference type="PANTHER" id="PTHR43014">
    <property type="entry name" value="MERCURIC REDUCTASE"/>
    <property type="match status" value="1"/>
</dbReference>
<evidence type="ECO:0000313" key="21">
    <source>
        <dbReference type="Proteomes" id="UP001596972"/>
    </source>
</evidence>
<dbReference type="Gene3D" id="3.50.50.60">
    <property type="entry name" value="FAD/NAD(P)-binding domain"/>
    <property type="match status" value="2"/>
</dbReference>
<evidence type="ECO:0000256" key="13">
    <source>
        <dbReference type="ARBA" id="ARBA00023157"/>
    </source>
</evidence>
<dbReference type="InterPro" id="IPR004099">
    <property type="entry name" value="Pyr_nucl-diS_OxRdtase_dimer"/>
</dbReference>
<protein>
    <recommendedName>
        <fullName evidence="5">Mercuric reductase</fullName>
        <ecNumber evidence="4">1.16.1.1</ecNumber>
    </recommendedName>
    <alternativeName>
        <fullName evidence="15">Hg(II) reductase</fullName>
    </alternativeName>
</protein>
<dbReference type="InterPro" id="IPR021179">
    <property type="entry name" value="Mercury_reductase_MerA"/>
</dbReference>
<dbReference type="Pfam" id="PF02852">
    <property type="entry name" value="Pyr_redox_dim"/>
    <property type="match status" value="1"/>
</dbReference>
<dbReference type="GO" id="GO:0016152">
    <property type="term" value="F:mercury (II) reductase (NADP+) activity"/>
    <property type="evidence" value="ECO:0007669"/>
    <property type="project" value="UniProtKB-EC"/>
</dbReference>
<dbReference type="InterPro" id="IPR016156">
    <property type="entry name" value="FAD/NAD-linked_Rdtase_dimer_sf"/>
</dbReference>
<evidence type="ECO:0000256" key="12">
    <source>
        <dbReference type="ARBA" id="ARBA00023002"/>
    </source>
</evidence>
<evidence type="ECO:0000256" key="8">
    <source>
        <dbReference type="ARBA" id="ARBA00022723"/>
    </source>
</evidence>
<comment type="cofactor">
    <cofactor evidence="1">
        <name>FAD</name>
        <dbReference type="ChEBI" id="CHEBI:57692"/>
    </cofactor>
</comment>
<dbReference type="Pfam" id="PF07992">
    <property type="entry name" value="Pyr_redox_2"/>
    <property type="match status" value="1"/>
</dbReference>
<dbReference type="PANTHER" id="PTHR43014:SF2">
    <property type="entry name" value="MERCURIC REDUCTASE"/>
    <property type="match status" value="1"/>
</dbReference>
<comment type="similarity">
    <text evidence="2 17">Belongs to the class-I pyridine nucleotide-disulfide oxidoreductase family.</text>
</comment>
<evidence type="ECO:0000256" key="17">
    <source>
        <dbReference type="RuleBase" id="RU003691"/>
    </source>
</evidence>
<dbReference type="Gene3D" id="3.30.390.30">
    <property type="match status" value="1"/>
</dbReference>
<evidence type="ECO:0000256" key="16">
    <source>
        <dbReference type="ARBA" id="ARBA00048984"/>
    </source>
</evidence>
<dbReference type="PRINTS" id="PR00411">
    <property type="entry name" value="PNDRDTASEI"/>
</dbReference>
<reference evidence="21" key="1">
    <citation type="journal article" date="2019" name="Int. J. Syst. Evol. Microbiol.">
        <title>The Global Catalogue of Microorganisms (GCM) 10K type strain sequencing project: providing services to taxonomists for standard genome sequencing and annotation.</title>
        <authorList>
            <consortium name="The Broad Institute Genomics Platform"/>
            <consortium name="The Broad Institute Genome Sequencing Center for Infectious Disease"/>
            <person name="Wu L."/>
            <person name="Ma J."/>
        </authorList>
    </citation>
    <scope>NUCLEOTIDE SEQUENCE [LARGE SCALE GENOMIC DNA]</scope>
    <source>
        <strain evidence="21">JCM 31202</strain>
    </source>
</reference>
<dbReference type="PROSITE" id="PS00076">
    <property type="entry name" value="PYRIDINE_REDOX_1"/>
    <property type="match status" value="1"/>
</dbReference>